<organism evidence="1 2">
    <name type="scientific">Hymenobacter cellulosilyticus</name>
    <dbReference type="NCBI Taxonomy" id="2932248"/>
    <lineage>
        <taxon>Bacteria</taxon>
        <taxon>Pseudomonadati</taxon>
        <taxon>Bacteroidota</taxon>
        <taxon>Cytophagia</taxon>
        <taxon>Cytophagales</taxon>
        <taxon>Hymenobacteraceae</taxon>
        <taxon>Hymenobacter</taxon>
    </lineage>
</organism>
<dbReference type="KEGG" id="hcu:MUN79_20845"/>
<name>A0A8T9Q221_9BACT</name>
<dbReference type="EMBL" id="CP095046">
    <property type="protein sequence ID" value="UOQ71095.1"/>
    <property type="molecule type" value="Genomic_DNA"/>
</dbReference>
<evidence type="ECO:0000313" key="2">
    <source>
        <dbReference type="Proteomes" id="UP000831796"/>
    </source>
</evidence>
<protein>
    <submittedName>
        <fullName evidence="1">Uncharacterized protein</fullName>
    </submittedName>
</protein>
<accession>A0A8T9Q221</accession>
<dbReference type="RefSeq" id="WP_244674506.1">
    <property type="nucleotide sequence ID" value="NZ_CP095046.1"/>
</dbReference>
<reference evidence="1" key="1">
    <citation type="submission" date="2022-04" db="EMBL/GenBank/DDBJ databases">
        <title>Hymenobacter sp. isolated from the air.</title>
        <authorList>
            <person name="Won M."/>
            <person name="Lee C.-M."/>
            <person name="Woen H.-Y."/>
            <person name="Kwon S.-W."/>
        </authorList>
    </citation>
    <scope>NUCLEOTIDE SEQUENCE</scope>
    <source>
        <strain evidence="1">5116S-3</strain>
    </source>
</reference>
<sequence>MCYCVYIGADAALPLVGFDKTNSAFSLEPVAGWETTVAQHFSKQNIYYAGSWQGCSCGFAGGIDLEDVALVAKNLRSVRALLAYLDSALQLEDTIEFYTCWTGNQWQEPEQRRVESMYTVRAEPAYFELEEDVLITFTRKQPSL</sequence>
<dbReference type="Proteomes" id="UP000831796">
    <property type="component" value="Chromosome"/>
</dbReference>
<gene>
    <name evidence="1" type="ORF">MUN79_20845</name>
</gene>
<evidence type="ECO:0000313" key="1">
    <source>
        <dbReference type="EMBL" id="UOQ71095.1"/>
    </source>
</evidence>
<dbReference type="AlphaFoldDB" id="A0A8T9Q221"/>
<keyword evidence="2" id="KW-1185">Reference proteome</keyword>
<proteinExistence type="predicted"/>